<evidence type="ECO:0000313" key="3">
    <source>
        <dbReference type="EMBL" id="CAE4606666.1"/>
    </source>
</evidence>
<proteinExistence type="predicted"/>
<organism evidence="3">
    <name type="scientific">Ditylum brightwellii</name>
    <dbReference type="NCBI Taxonomy" id="49249"/>
    <lineage>
        <taxon>Eukaryota</taxon>
        <taxon>Sar</taxon>
        <taxon>Stramenopiles</taxon>
        <taxon>Ochrophyta</taxon>
        <taxon>Bacillariophyta</taxon>
        <taxon>Mediophyceae</taxon>
        <taxon>Lithodesmiophycidae</taxon>
        <taxon>Lithodesmiales</taxon>
        <taxon>Lithodesmiaceae</taxon>
        <taxon>Ditylum</taxon>
    </lineage>
</organism>
<protein>
    <submittedName>
        <fullName evidence="3">Uncharacterized protein</fullName>
    </submittedName>
</protein>
<name>A0A7S4V465_9STRA</name>
<evidence type="ECO:0000256" key="2">
    <source>
        <dbReference type="SAM" id="MobiDB-lite"/>
    </source>
</evidence>
<feature type="repeat" description="TPR" evidence="1">
    <location>
        <begin position="536"/>
        <end position="569"/>
    </location>
</feature>
<dbReference type="PANTHER" id="PTHR45588">
    <property type="entry name" value="TPR DOMAIN-CONTAINING PROTEIN"/>
    <property type="match status" value="1"/>
</dbReference>
<evidence type="ECO:0000256" key="1">
    <source>
        <dbReference type="PROSITE-ProRule" id="PRU00339"/>
    </source>
</evidence>
<sequence>MELEVLPLLEGSMAMDLGSYSRPSVSNVNSKESTASGLNKGRAYFDLGLRHVFAYQHEQAARCFLACLSVAPDCALAHAMVALCHGPNYNFKGDAYYDSTDYPEDLEDDAEEEGESEAARAVWKDMASVFPCQQVAARHARFATEKVESLRKINRRKRSSPSSATASYAAASKPANITEVETQIILAIKTLTLHPGIDPDLAEETVGRPFADFMRRIFTRFPDDPEVAYIFAESLMVLNAWSLYRYPTGEALSRDVAEIRTVLEESLTKHPHHAGLCHMYVHLCEMSSNPGKALPACKALRTEFPDAGHLIHMPTHIDVLVGDYESCVHWNYYAILADQKALIAMPDTAHTVSFYFGYIVHNYHMLVYGAILGGFEQRALQIARNLDSYLSEELFLENPDLTAYLESYAALEIHVLVRFGRWEQLLQVQLPQNPHLMLYRAATIRFARALAYANTGNTVLAKQEADLFDQLRSDPSAENRILHNNTVSDLMAVDAPMVRGEIAYREGDHTAAFALLREAVALQDGLNYDEPWGKMQPIRHALGGLLLERGHLEEAEEVFRVDLQFHPKNPWSLTGLIACLKRKVDGDGSHHNSTASSPRPSSCCQKESTKPSSDSPPPNVNTPLDDAISQTTAAPTTSKIPATPNAENEIEEEINKLEHILIEQRKSEWADFNVTAPCMCCSGKDLTHTPAAVLEDEKMDVQF</sequence>
<dbReference type="PANTHER" id="PTHR45588:SF1">
    <property type="entry name" value="WW DOMAIN-CONTAINING PROTEIN"/>
    <property type="match status" value="1"/>
</dbReference>
<gene>
    <name evidence="3" type="ORF">DBRI00130_LOCUS14643</name>
</gene>
<accession>A0A7S4V465</accession>
<dbReference type="InterPro" id="IPR019734">
    <property type="entry name" value="TPR_rpt"/>
</dbReference>
<feature type="region of interest" description="Disordered" evidence="2">
    <location>
        <begin position="587"/>
        <end position="647"/>
    </location>
</feature>
<dbReference type="PROSITE" id="PS50005">
    <property type="entry name" value="TPR"/>
    <property type="match status" value="1"/>
</dbReference>
<dbReference type="Gene3D" id="1.25.40.10">
    <property type="entry name" value="Tetratricopeptide repeat domain"/>
    <property type="match status" value="2"/>
</dbReference>
<dbReference type="AlphaFoldDB" id="A0A7S4V465"/>
<feature type="compositionally biased region" description="Polar residues" evidence="2">
    <location>
        <begin position="591"/>
        <end position="613"/>
    </location>
</feature>
<keyword evidence="1" id="KW-0802">TPR repeat</keyword>
<dbReference type="EMBL" id="HBNS01018339">
    <property type="protein sequence ID" value="CAE4606666.1"/>
    <property type="molecule type" value="Transcribed_RNA"/>
</dbReference>
<dbReference type="SUPFAM" id="SSF48452">
    <property type="entry name" value="TPR-like"/>
    <property type="match status" value="2"/>
</dbReference>
<reference evidence="3" key="1">
    <citation type="submission" date="2021-01" db="EMBL/GenBank/DDBJ databases">
        <authorList>
            <person name="Corre E."/>
            <person name="Pelletier E."/>
            <person name="Niang G."/>
            <person name="Scheremetjew M."/>
            <person name="Finn R."/>
            <person name="Kale V."/>
            <person name="Holt S."/>
            <person name="Cochrane G."/>
            <person name="Meng A."/>
            <person name="Brown T."/>
            <person name="Cohen L."/>
        </authorList>
    </citation>
    <scope>NUCLEOTIDE SEQUENCE</scope>
    <source>
        <strain evidence="3">GSO104</strain>
    </source>
</reference>
<feature type="compositionally biased region" description="Polar residues" evidence="2">
    <location>
        <begin position="628"/>
        <end position="640"/>
    </location>
</feature>
<dbReference type="InterPro" id="IPR011990">
    <property type="entry name" value="TPR-like_helical_dom_sf"/>
</dbReference>